<organism evidence="1 2">
    <name type="scientific">Geodia barretti</name>
    <name type="common">Barrett's horny sponge</name>
    <dbReference type="NCBI Taxonomy" id="519541"/>
    <lineage>
        <taxon>Eukaryota</taxon>
        <taxon>Metazoa</taxon>
        <taxon>Porifera</taxon>
        <taxon>Demospongiae</taxon>
        <taxon>Heteroscleromorpha</taxon>
        <taxon>Tetractinellida</taxon>
        <taxon>Astrophorina</taxon>
        <taxon>Geodiidae</taxon>
        <taxon>Geodia</taxon>
    </lineage>
</organism>
<keyword evidence="2" id="KW-1185">Reference proteome</keyword>
<comment type="caution">
    <text evidence="1">The sequence shown here is derived from an EMBL/GenBank/DDBJ whole genome shotgun (WGS) entry which is preliminary data.</text>
</comment>
<reference evidence="1" key="1">
    <citation type="submission" date="2023-03" db="EMBL/GenBank/DDBJ databases">
        <authorList>
            <person name="Steffen K."/>
            <person name="Cardenas P."/>
        </authorList>
    </citation>
    <scope>NUCLEOTIDE SEQUENCE</scope>
</reference>
<evidence type="ECO:0000313" key="2">
    <source>
        <dbReference type="Proteomes" id="UP001174909"/>
    </source>
</evidence>
<name>A0AA35W6L4_GEOBA</name>
<evidence type="ECO:0000313" key="1">
    <source>
        <dbReference type="EMBL" id="CAI8002207.1"/>
    </source>
</evidence>
<proteinExistence type="predicted"/>
<sequence>MDDGRLDEILSNVSKEDEDDFELDEEHLPFLFRALHSLAPRWHGFCLQLDVKDLHKIERNGTSVDDYLVLGLQGWLRGDKVSWKQLISAIFQPAGGNNKRMALDVAGSFKEMCTFKPIEQACNASTAHICSSRSSIDSAVKDIQGLLGNKVAARWYQMGVTLGAPVSDLQSIRVMKHPPSHSEALMLRAWLENCRSTTWQWLVDSVGHAAGGDHQRLAGKLAKKKPSDMTSCGVTDQSSKTGVAAAVHDTVSGPYHYYKKDRETRHKQRCS</sequence>
<protein>
    <recommendedName>
        <fullName evidence="3">Death domain-containing protein</fullName>
    </recommendedName>
</protein>
<dbReference type="EMBL" id="CASHTH010000468">
    <property type="protein sequence ID" value="CAI8002207.1"/>
    <property type="molecule type" value="Genomic_DNA"/>
</dbReference>
<gene>
    <name evidence="1" type="ORF">GBAR_LOCUS3352</name>
</gene>
<accession>A0AA35W6L4</accession>
<evidence type="ECO:0008006" key="3">
    <source>
        <dbReference type="Google" id="ProtNLM"/>
    </source>
</evidence>
<dbReference type="Proteomes" id="UP001174909">
    <property type="component" value="Unassembled WGS sequence"/>
</dbReference>
<dbReference type="AlphaFoldDB" id="A0AA35W6L4"/>